<evidence type="ECO:0000256" key="4">
    <source>
        <dbReference type="ARBA" id="ARBA00023157"/>
    </source>
</evidence>
<feature type="domain" description="MRH" evidence="7">
    <location>
        <begin position="477"/>
        <end position="597"/>
    </location>
</feature>
<dbReference type="EMBL" id="CAIF01000178">
    <property type="protein sequence ID" value="CCH45000.1"/>
    <property type="molecule type" value="Genomic_DNA"/>
</dbReference>
<dbReference type="eggNOG" id="KOG2397">
    <property type="taxonomic scope" value="Eukaryota"/>
</dbReference>
<organism evidence="8 9">
    <name type="scientific">Wickerhamomyces ciferrii (strain ATCC 14091 / BCRC 22168 / CBS 111 / JCM 3599 / NBRC 0793 / NRRL Y-1031 F-60-10)</name>
    <name type="common">Yeast</name>
    <name type="synonym">Pichia ciferrii</name>
    <dbReference type="NCBI Taxonomy" id="1206466"/>
    <lineage>
        <taxon>Eukaryota</taxon>
        <taxon>Fungi</taxon>
        <taxon>Dikarya</taxon>
        <taxon>Ascomycota</taxon>
        <taxon>Saccharomycotina</taxon>
        <taxon>Saccharomycetes</taxon>
        <taxon>Phaffomycetales</taxon>
        <taxon>Wickerhamomycetaceae</taxon>
        <taxon>Wickerhamomyces</taxon>
    </lineage>
</organism>
<dbReference type="PANTHER" id="PTHR12630:SF1">
    <property type="entry name" value="GLUCOSIDASE 2 SUBUNIT BETA"/>
    <property type="match status" value="1"/>
</dbReference>
<dbReference type="InterPro" id="IPR039794">
    <property type="entry name" value="Gtb1-like"/>
</dbReference>
<dbReference type="Proteomes" id="UP000009328">
    <property type="component" value="Unassembled WGS sequence"/>
</dbReference>
<dbReference type="HOGENOM" id="CLU_419754_0_0_1"/>
<accession>K0KIF4</accession>
<dbReference type="PROSITE" id="PS51914">
    <property type="entry name" value="MRH"/>
    <property type="match status" value="1"/>
</dbReference>
<keyword evidence="9" id="KW-1185">Reference proteome</keyword>
<dbReference type="InParanoid" id="K0KIF4"/>
<evidence type="ECO:0000256" key="2">
    <source>
        <dbReference type="ARBA" id="ARBA00022729"/>
    </source>
</evidence>
<dbReference type="InterPro" id="IPR028146">
    <property type="entry name" value="PRKCSH_N"/>
</dbReference>
<dbReference type="Pfam" id="PF12999">
    <property type="entry name" value="PRKCSH-like"/>
    <property type="match status" value="1"/>
</dbReference>
<dbReference type="Gene3D" id="2.70.130.10">
    <property type="entry name" value="Mannose-6-phosphate receptor binding domain"/>
    <property type="match status" value="1"/>
</dbReference>
<dbReference type="InterPro" id="IPR009011">
    <property type="entry name" value="Man6P_isomerase_rcpt-bd_dom_sf"/>
</dbReference>
<protein>
    <recommendedName>
        <fullName evidence="1">Glucosidase 2 subunit beta</fullName>
    </recommendedName>
</protein>
<evidence type="ECO:0000256" key="5">
    <source>
        <dbReference type="SAM" id="Coils"/>
    </source>
</evidence>
<name>K0KIF4_WICCF</name>
<dbReference type="Pfam" id="PF13015">
    <property type="entry name" value="PRKCSH_1"/>
    <property type="match status" value="1"/>
</dbReference>
<evidence type="ECO:0000256" key="3">
    <source>
        <dbReference type="ARBA" id="ARBA00022824"/>
    </source>
</evidence>
<keyword evidence="4" id="KW-1015">Disulfide bond</keyword>
<dbReference type="InterPro" id="IPR036607">
    <property type="entry name" value="PRKCSH"/>
</dbReference>
<dbReference type="GO" id="GO:0017177">
    <property type="term" value="C:glucosidase II complex"/>
    <property type="evidence" value="ECO:0007669"/>
    <property type="project" value="TreeGrafter"/>
</dbReference>
<gene>
    <name evidence="8" type="ORF">BN7_4579</name>
</gene>
<dbReference type="InterPro" id="IPR044865">
    <property type="entry name" value="MRH_dom"/>
</dbReference>
<evidence type="ECO:0000313" key="8">
    <source>
        <dbReference type="EMBL" id="CCH45000.1"/>
    </source>
</evidence>
<evidence type="ECO:0000256" key="6">
    <source>
        <dbReference type="SAM" id="SignalP"/>
    </source>
</evidence>
<feature type="chain" id="PRO_5003836179" description="Glucosidase 2 subunit beta" evidence="6">
    <location>
        <begin position="20"/>
        <end position="617"/>
    </location>
</feature>
<dbReference type="AlphaFoldDB" id="K0KIF4"/>
<reference evidence="8 9" key="1">
    <citation type="journal article" date="2012" name="Eukaryot. Cell">
        <title>Draft genome sequence of Wickerhamomyces ciferrii NRRL Y-1031 F-60-10.</title>
        <authorList>
            <person name="Schneider J."/>
            <person name="Andrea H."/>
            <person name="Blom J."/>
            <person name="Jaenicke S."/>
            <person name="Ruckert C."/>
            <person name="Schorsch C."/>
            <person name="Szczepanowski R."/>
            <person name="Farwick M."/>
            <person name="Goesmann A."/>
            <person name="Puhler A."/>
            <person name="Schaffer S."/>
            <person name="Tauch A."/>
            <person name="Kohler T."/>
            <person name="Brinkrolf K."/>
        </authorList>
    </citation>
    <scope>NUCLEOTIDE SEQUENCE [LARGE SCALE GENOMIC DNA]</scope>
    <source>
        <strain evidence="9">ATCC 14091 / BCRC 22168 / CBS 111 / JCM 3599 / NBRC 0793 / NRRL Y-1031 F-60-10</strain>
    </source>
</reference>
<keyword evidence="2 6" id="KW-0732">Signal</keyword>
<comment type="caution">
    <text evidence="8">The sequence shown here is derived from an EMBL/GenBank/DDBJ whole genome shotgun (WGS) entry which is preliminary data.</text>
</comment>
<keyword evidence="5" id="KW-0175">Coiled coil</keyword>
<dbReference type="SUPFAM" id="SSF50911">
    <property type="entry name" value="Mannose 6-phosphate receptor domain"/>
    <property type="match status" value="1"/>
</dbReference>
<dbReference type="STRING" id="1206466.K0KIF4"/>
<evidence type="ECO:0000313" key="9">
    <source>
        <dbReference type="Proteomes" id="UP000009328"/>
    </source>
</evidence>
<feature type="signal peptide" evidence="6">
    <location>
        <begin position="1"/>
        <end position="19"/>
    </location>
</feature>
<dbReference type="FunCoup" id="K0KIF4">
    <property type="interactions" value="570"/>
</dbReference>
<dbReference type="GO" id="GO:0006491">
    <property type="term" value="P:N-glycan processing"/>
    <property type="evidence" value="ECO:0007669"/>
    <property type="project" value="TreeGrafter"/>
</dbReference>
<evidence type="ECO:0000256" key="1">
    <source>
        <dbReference type="ARBA" id="ARBA00022387"/>
    </source>
</evidence>
<evidence type="ECO:0000259" key="7">
    <source>
        <dbReference type="PROSITE" id="PS51914"/>
    </source>
</evidence>
<dbReference type="PANTHER" id="PTHR12630">
    <property type="entry name" value="N-LINKED OLIGOSACCHARIDE PROCESSING"/>
    <property type="match status" value="1"/>
</dbReference>
<feature type="coiled-coil region" evidence="5">
    <location>
        <begin position="452"/>
        <end position="483"/>
    </location>
</feature>
<sequence>MKLINNIALATSLVSVVSAKVIGVAPNQQDLYKPDADGKWRCLGHPEIVLDFNQVNDDYCDCPDGSDEPGTSACPNGKFYCENKGHVPSYIKASQVNDGRCDYSQCCDGSDEWDTPVDCPSKCDEINKEYQKQLNLQEQTYKIGVEKLRKTINAANRIKDKLEKDIVSRGAIFDFLSRELNKKRQDLEILQAGELDPAVVKAKQDIKTSFENIKTELDQKFNSFTSSTYNLNNLSKILDALVQTFNENLKDAAVKDTVDNYLAHLEKYKEQYESEKSSTYQTFDTIKQSITDKLNSIDLDHGDTSAIKSKFDEISTTLSENLIKHDFINERAIDLENLLSHLINNYNPNFNDPNVKEAVNSFQDFSVNKESFKVPTEETISWFKEQTSKINELAKNVVSSNSGSVKPKLISSTNGPFWEKLKYRYRLLVNEFLGIESKEQYRIQPYQPKESKSDLEVQVEELNKDFNEQNNAIKSINEELSKNYGPHDILRPLKDIAIKGHIGEYDYDLFFTGNVHQKGHNNNIKIGSFESIEVKDISPKEHQLVLKYTNGARCWNGPLRQAVVNIDCGAENELIAVTEPEKCEYHFRVKSPIGCKLPESEEKSEQEIKNEVVHDEL</sequence>
<proteinExistence type="predicted"/>
<keyword evidence="3" id="KW-0256">Endoplasmic reticulum</keyword>